<dbReference type="InterPro" id="IPR036188">
    <property type="entry name" value="FAD/NAD-bd_sf"/>
</dbReference>
<dbReference type="GO" id="GO:0008681">
    <property type="term" value="F:2-octaprenyl-6-methoxyphenol hydroxylase activity"/>
    <property type="evidence" value="ECO:0007669"/>
    <property type="project" value="InterPro"/>
</dbReference>
<name>A0A1Z4VV56_9GAMM</name>
<feature type="domain" description="FAD-binding" evidence="9">
    <location>
        <begin position="8"/>
        <end position="356"/>
    </location>
</feature>
<dbReference type="InterPro" id="IPR051205">
    <property type="entry name" value="UbiH/COQ6_monooxygenase"/>
</dbReference>
<dbReference type="Gene3D" id="3.50.50.60">
    <property type="entry name" value="FAD/NAD(P)-binding domain"/>
    <property type="match status" value="2"/>
</dbReference>
<dbReference type="GO" id="GO:0071949">
    <property type="term" value="F:FAD binding"/>
    <property type="evidence" value="ECO:0007669"/>
    <property type="project" value="InterPro"/>
</dbReference>
<evidence type="ECO:0000256" key="1">
    <source>
        <dbReference type="ARBA" id="ARBA00001974"/>
    </source>
</evidence>
<proteinExistence type="inferred from homology"/>
<reference evidence="10 11" key="1">
    <citation type="submission" date="2017-05" db="EMBL/GenBank/DDBJ databases">
        <title>Thiocyanate degradation by Thiohalobacter thiocyanaticus FOKN1.</title>
        <authorList>
            <person name="Oshiki M."/>
            <person name="Fukushima T."/>
            <person name="Kawano S."/>
            <person name="Nakagawa J."/>
        </authorList>
    </citation>
    <scope>NUCLEOTIDE SEQUENCE [LARGE SCALE GENOMIC DNA]</scope>
    <source>
        <strain evidence="10 11">FOKN1</strain>
    </source>
</reference>
<evidence type="ECO:0000259" key="9">
    <source>
        <dbReference type="Pfam" id="PF01494"/>
    </source>
</evidence>
<dbReference type="InterPro" id="IPR002938">
    <property type="entry name" value="FAD-bd"/>
</dbReference>
<evidence type="ECO:0000256" key="3">
    <source>
        <dbReference type="ARBA" id="ARBA00005349"/>
    </source>
</evidence>
<keyword evidence="5" id="KW-0274">FAD</keyword>
<dbReference type="InterPro" id="IPR010971">
    <property type="entry name" value="UbiH/COQ6"/>
</dbReference>
<keyword evidence="7" id="KW-0503">Monooxygenase</keyword>
<dbReference type="KEGG" id="ttc:FOKN1_2910"/>
<evidence type="ECO:0000256" key="4">
    <source>
        <dbReference type="ARBA" id="ARBA00022630"/>
    </source>
</evidence>
<dbReference type="PROSITE" id="PS01304">
    <property type="entry name" value="UBIH"/>
    <property type="match status" value="1"/>
</dbReference>
<keyword evidence="4" id="KW-0285">Flavoprotein</keyword>
<sequence>MSAVTEHYDILIVGGGLVGASLACALAGAGLQPPLRIGMIEAAPFGSRSQASFDDRAIALAAGSRRIFEGMGLWADIAPAATPIERIHVSDRGRFGFTRLDRREEGVPALGYVALSRELGQVLAARVQQFDSLELITPAEVSAIDNAGTMVRVRLRHEDAAAEVTADLVVAADGARSRVRESLGIAATEWDYRQTAVITNIRTARPHQQVAYERFTDQGPIALLPMSEGRCSVVWTLPSAQVDEIMALDDAGFLARLQARFGYRVGHFERVGRRDAYPLRLVRAQESIRPRLALIGNAAHTLHPIAGQGFNLGLRDVAALAEVICDARRAGRDIGAAAVLQRYADWRRADHRRVIAFTDGLTRLFTQPLAPVALLRDAGMLAMDLCPPAKRLFGRLTMGRSGRLPRLARGVQL</sequence>
<dbReference type="AlphaFoldDB" id="A0A1Z4VV56"/>
<dbReference type="NCBIfam" id="TIGR01988">
    <property type="entry name" value="Ubi-OHases"/>
    <property type="match status" value="1"/>
</dbReference>
<dbReference type="InterPro" id="IPR018168">
    <property type="entry name" value="Ubi_Hdrlase_CS"/>
</dbReference>
<dbReference type="FunFam" id="3.50.50.60:FF:000021">
    <property type="entry name" value="Ubiquinone biosynthesis monooxygenase COQ6"/>
    <property type="match status" value="1"/>
</dbReference>
<dbReference type="Pfam" id="PF01494">
    <property type="entry name" value="FAD_binding_3"/>
    <property type="match status" value="1"/>
</dbReference>
<dbReference type="UniPathway" id="UPA00232"/>
<dbReference type="PRINTS" id="PR00420">
    <property type="entry name" value="RNGMNOXGNASE"/>
</dbReference>
<dbReference type="SUPFAM" id="SSF51905">
    <property type="entry name" value="FAD/NAD(P)-binding domain"/>
    <property type="match status" value="1"/>
</dbReference>
<evidence type="ECO:0000313" key="10">
    <source>
        <dbReference type="EMBL" id="BAZ95268.1"/>
    </source>
</evidence>
<evidence type="ECO:0000256" key="5">
    <source>
        <dbReference type="ARBA" id="ARBA00022827"/>
    </source>
</evidence>
<dbReference type="EMBL" id="AP018052">
    <property type="protein sequence ID" value="BAZ95268.1"/>
    <property type="molecule type" value="Genomic_DNA"/>
</dbReference>
<keyword evidence="6" id="KW-0560">Oxidoreductase</keyword>
<dbReference type="PANTHER" id="PTHR43876:SF8">
    <property type="entry name" value="2-OCTAPRENYL-6-METHOXYPHENOL HYDROXYLASE"/>
    <property type="match status" value="1"/>
</dbReference>
<dbReference type="GO" id="GO:0110142">
    <property type="term" value="C:ubiquinone biosynthesis complex"/>
    <property type="evidence" value="ECO:0007669"/>
    <property type="project" value="UniProtKB-ARBA"/>
</dbReference>
<evidence type="ECO:0000256" key="8">
    <source>
        <dbReference type="ARBA" id="ARBA00065734"/>
    </source>
</evidence>
<dbReference type="Proteomes" id="UP000218765">
    <property type="component" value="Chromosome"/>
</dbReference>
<comment type="pathway">
    <text evidence="2">Cofactor biosynthesis; ubiquinone biosynthesis.</text>
</comment>
<evidence type="ECO:0000256" key="7">
    <source>
        <dbReference type="ARBA" id="ARBA00023033"/>
    </source>
</evidence>
<dbReference type="PANTHER" id="PTHR43876">
    <property type="entry name" value="UBIQUINONE BIOSYNTHESIS MONOOXYGENASE COQ6, MITOCHONDRIAL"/>
    <property type="match status" value="1"/>
</dbReference>
<protein>
    <submittedName>
        <fullName evidence="10">2-polyprenyl-6-methoxyphenol hydroxylase and related FAD-dependent oxidoreductases</fullName>
    </submittedName>
</protein>
<evidence type="ECO:0000256" key="6">
    <source>
        <dbReference type="ARBA" id="ARBA00023002"/>
    </source>
</evidence>
<organism evidence="10 11">
    <name type="scientific">Thiohalobacter thiocyanaticus</name>
    <dbReference type="NCBI Taxonomy" id="585455"/>
    <lineage>
        <taxon>Bacteria</taxon>
        <taxon>Pseudomonadati</taxon>
        <taxon>Pseudomonadota</taxon>
        <taxon>Gammaproteobacteria</taxon>
        <taxon>Thiohalobacterales</taxon>
        <taxon>Thiohalobacteraceae</taxon>
        <taxon>Thiohalobacter</taxon>
    </lineage>
</organism>
<dbReference type="GO" id="GO:0006744">
    <property type="term" value="P:ubiquinone biosynthetic process"/>
    <property type="evidence" value="ECO:0007669"/>
    <property type="project" value="UniProtKB-UniPathway"/>
</dbReference>
<comment type="subunit">
    <text evidence="8">Component of the Ubi complex metabolon, which regroups five ubiquinone biosynthesis proteins (UbiE, UbiF, UbiG, UbiH and UbiI) and two accessory factors (UbiK and the lipid-binding protein UbiJ).</text>
</comment>
<dbReference type="InterPro" id="IPR011295">
    <property type="entry name" value="UbiH"/>
</dbReference>
<comment type="similarity">
    <text evidence="3">Belongs to the UbiH/COQ6 family.</text>
</comment>
<evidence type="ECO:0000313" key="11">
    <source>
        <dbReference type="Proteomes" id="UP000218765"/>
    </source>
</evidence>
<dbReference type="NCBIfam" id="TIGR01984">
    <property type="entry name" value="UbiH"/>
    <property type="match status" value="1"/>
</dbReference>
<dbReference type="NCBIfam" id="NF004356">
    <property type="entry name" value="PRK05732.1"/>
    <property type="match status" value="1"/>
</dbReference>
<gene>
    <name evidence="10" type="ORF">FOKN1_2910</name>
</gene>
<evidence type="ECO:0000256" key="2">
    <source>
        <dbReference type="ARBA" id="ARBA00004749"/>
    </source>
</evidence>
<accession>A0A1Z4VV56</accession>
<keyword evidence="11" id="KW-1185">Reference proteome</keyword>
<comment type="cofactor">
    <cofactor evidence="1">
        <name>FAD</name>
        <dbReference type="ChEBI" id="CHEBI:57692"/>
    </cofactor>
</comment>